<dbReference type="EMBL" id="CM047738">
    <property type="protein sequence ID" value="KAJ0047246.1"/>
    <property type="molecule type" value="Genomic_DNA"/>
</dbReference>
<comment type="caution">
    <text evidence="1">The sequence shown here is derived from an EMBL/GenBank/DDBJ whole genome shotgun (WGS) entry which is preliminary data.</text>
</comment>
<protein>
    <submittedName>
        <fullName evidence="1">Uncharacterized protein</fullName>
    </submittedName>
</protein>
<sequence>MPGTILEIKRETEKEVREQDSMEKQRESHMQQRKKRRVVLFPLPLQGHINPMLQLANILYDKGLSITVIHTNFNSPNTCNYPHFDFCSIPAGLLEGGASTSDVIALIELLNVNCVVPFRDCLAKLLSNVEEESIACLITDTVYHFTQTVADSLKLPWIVLRTSSISSFLAFAATSLLHEKGYFPIQGFVSTGFVLRNRKPNRGQGRYLNKWV</sequence>
<proteinExistence type="predicted"/>
<reference evidence="2" key="1">
    <citation type="journal article" date="2023" name="G3 (Bethesda)">
        <title>Genome assembly and association tests identify interacting loci associated with vigor, precocity, and sex in interspecific pistachio rootstocks.</title>
        <authorList>
            <person name="Palmer W."/>
            <person name="Jacygrad E."/>
            <person name="Sagayaradj S."/>
            <person name="Cavanaugh K."/>
            <person name="Han R."/>
            <person name="Bertier L."/>
            <person name="Beede B."/>
            <person name="Kafkas S."/>
            <person name="Golino D."/>
            <person name="Preece J."/>
            <person name="Michelmore R."/>
        </authorList>
    </citation>
    <scope>NUCLEOTIDE SEQUENCE [LARGE SCALE GENOMIC DNA]</scope>
</reference>
<accession>A0ACC0ZAH3</accession>
<organism evidence="1 2">
    <name type="scientific">Pistacia integerrima</name>
    <dbReference type="NCBI Taxonomy" id="434235"/>
    <lineage>
        <taxon>Eukaryota</taxon>
        <taxon>Viridiplantae</taxon>
        <taxon>Streptophyta</taxon>
        <taxon>Embryophyta</taxon>
        <taxon>Tracheophyta</taxon>
        <taxon>Spermatophyta</taxon>
        <taxon>Magnoliopsida</taxon>
        <taxon>eudicotyledons</taxon>
        <taxon>Gunneridae</taxon>
        <taxon>Pentapetalae</taxon>
        <taxon>rosids</taxon>
        <taxon>malvids</taxon>
        <taxon>Sapindales</taxon>
        <taxon>Anacardiaceae</taxon>
        <taxon>Pistacia</taxon>
    </lineage>
</organism>
<evidence type="ECO:0000313" key="2">
    <source>
        <dbReference type="Proteomes" id="UP001163603"/>
    </source>
</evidence>
<evidence type="ECO:0000313" key="1">
    <source>
        <dbReference type="EMBL" id="KAJ0047246.1"/>
    </source>
</evidence>
<keyword evidence="2" id="KW-1185">Reference proteome</keyword>
<gene>
    <name evidence="1" type="ORF">Pint_06400</name>
</gene>
<dbReference type="Proteomes" id="UP001163603">
    <property type="component" value="Chromosome 3"/>
</dbReference>
<name>A0ACC0ZAH3_9ROSI</name>